<sequence length="352" mass="39999">MKVNYFKKFLVITLIFVMQFQCVYATAIIDGWSFGNPVQNGVTTTYDVTKEAAGRVFESTISISSSTTQIVKYLIKDGSSELAMAAMMQAVPNGKDFIIFNQNLNYTLKENNQNTPKYKYSSPFDYGDVYTLTQARNHLKRSLNEYPGEGNYFITVCIDLKEKYECYWGNKREESEPLRSVYFSRTSNDEYNSRVKSKTLSLKTIANKIINLANQENSAAKDYIAASNQDLVDNDEKKKKSLAAQLDAKLQKAQTKQPNDCPSGIRNKNGDCWICSKESHYPITRATRDAKTATRGKSCQQITDRAVKAANANLFRNLINARVNENSCWLPPDENHIKRLNEDRIALSYCEN</sequence>
<dbReference type="RefSeq" id="WP_088822827.1">
    <property type="nucleotide sequence ID" value="NZ_FZLN01000001.1"/>
</dbReference>
<protein>
    <submittedName>
        <fullName evidence="1">Uncharacterized protein</fullName>
    </submittedName>
</protein>
<gene>
    <name evidence="1" type="ORF">SAMN05444584_0730</name>
</gene>
<dbReference type="AlphaFoldDB" id="A0A217EE84"/>
<dbReference type="OrthoDB" id="6687017at2"/>
<dbReference type="Proteomes" id="UP000243463">
    <property type="component" value="Unassembled WGS sequence"/>
</dbReference>
<evidence type="ECO:0000313" key="2">
    <source>
        <dbReference type="Proteomes" id="UP000243463"/>
    </source>
</evidence>
<evidence type="ECO:0000313" key="1">
    <source>
        <dbReference type="EMBL" id="SNQ28803.1"/>
    </source>
</evidence>
<accession>A0A217EE84</accession>
<reference evidence="2" key="1">
    <citation type="submission" date="2017-06" db="EMBL/GenBank/DDBJ databases">
        <authorList>
            <person name="Varghese N."/>
            <person name="Submissions S."/>
        </authorList>
    </citation>
    <scope>NUCLEOTIDE SEQUENCE [LARGE SCALE GENOMIC DNA]</scope>
    <source>
        <strain evidence="2">ANC 5114</strain>
    </source>
</reference>
<proteinExistence type="predicted"/>
<organism evidence="1 2">
    <name type="scientific">Acinetobacter apis</name>
    <dbReference type="NCBI Taxonomy" id="1229165"/>
    <lineage>
        <taxon>Bacteria</taxon>
        <taxon>Pseudomonadati</taxon>
        <taxon>Pseudomonadota</taxon>
        <taxon>Gammaproteobacteria</taxon>
        <taxon>Moraxellales</taxon>
        <taxon>Moraxellaceae</taxon>
        <taxon>Acinetobacter</taxon>
    </lineage>
</organism>
<name>A0A217EE84_9GAMM</name>
<keyword evidence="2" id="KW-1185">Reference proteome</keyword>
<dbReference type="EMBL" id="FZLN01000001">
    <property type="protein sequence ID" value="SNQ28803.1"/>
    <property type="molecule type" value="Genomic_DNA"/>
</dbReference>